<dbReference type="Proteomes" id="UP001519271">
    <property type="component" value="Unassembled WGS sequence"/>
</dbReference>
<dbReference type="InterPro" id="IPR001062">
    <property type="entry name" value="Transcrpt_antiterm_NusG"/>
</dbReference>
<dbReference type="InterPro" id="IPR014722">
    <property type="entry name" value="Rib_uL2_dom2"/>
</dbReference>
<comment type="similarity">
    <text evidence="5 7">Belongs to the NusG family.</text>
</comment>
<keyword evidence="1 5" id="KW-0806">Transcription termination</keyword>
<dbReference type="InterPro" id="IPR005824">
    <property type="entry name" value="KOW"/>
</dbReference>
<dbReference type="RefSeq" id="WP_209459354.1">
    <property type="nucleotide sequence ID" value="NZ_JAGGKC010000011.1"/>
</dbReference>
<name>A0ABS4G3M4_9CLOT</name>
<dbReference type="InterPro" id="IPR006645">
    <property type="entry name" value="NGN-like_dom"/>
</dbReference>
<evidence type="ECO:0000256" key="5">
    <source>
        <dbReference type="HAMAP-Rule" id="MF_00948"/>
    </source>
</evidence>
<feature type="domain" description="NusG-like N-terminal" evidence="8">
    <location>
        <begin position="4"/>
        <end position="113"/>
    </location>
</feature>
<keyword evidence="10" id="KW-1185">Reference proteome</keyword>
<protein>
    <recommendedName>
        <fullName evidence="5 6">Transcription termination/antitermination protein NusG</fullName>
    </recommendedName>
</protein>
<keyword evidence="3 5" id="KW-0805">Transcription regulation</keyword>
<evidence type="ECO:0000256" key="2">
    <source>
        <dbReference type="ARBA" id="ARBA00022814"/>
    </source>
</evidence>
<reference evidence="9 10" key="1">
    <citation type="submission" date="2021-03" db="EMBL/GenBank/DDBJ databases">
        <title>Genomic Encyclopedia of Type Strains, Phase IV (KMG-IV): sequencing the most valuable type-strain genomes for metagenomic binning, comparative biology and taxonomic classification.</title>
        <authorList>
            <person name="Goeker M."/>
        </authorList>
    </citation>
    <scope>NUCLEOTIDE SEQUENCE [LARGE SCALE GENOMIC DNA]</scope>
    <source>
        <strain evidence="9 10">DSM 6139</strain>
    </source>
</reference>
<evidence type="ECO:0000259" key="8">
    <source>
        <dbReference type="SMART" id="SM00738"/>
    </source>
</evidence>
<dbReference type="PANTHER" id="PTHR30265">
    <property type="entry name" value="RHO-INTERACTING TRANSCRIPTION TERMINATION FACTOR NUSG"/>
    <property type="match status" value="1"/>
</dbReference>
<dbReference type="InterPro" id="IPR036735">
    <property type="entry name" value="NGN_dom_sf"/>
</dbReference>
<organism evidence="9 10">
    <name type="scientific">Youngiibacter multivorans</name>
    <dbReference type="NCBI Taxonomy" id="937251"/>
    <lineage>
        <taxon>Bacteria</taxon>
        <taxon>Bacillati</taxon>
        <taxon>Bacillota</taxon>
        <taxon>Clostridia</taxon>
        <taxon>Eubacteriales</taxon>
        <taxon>Clostridiaceae</taxon>
        <taxon>Youngiibacter</taxon>
    </lineage>
</organism>
<keyword evidence="2 5" id="KW-0889">Transcription antitermination</keyword>
<dbReference type="PRINTS" id="PR00338">
    <property type="entry name" value="NUSGTNSCPFCT"/>
</dbReference>
<dbReference type="NCBIfam" id="TIGR00922">
    <property type="entry name" value="nusG"/>
    <property type="match status" value="1"/>
</dbReference>
<dbReference type="Gene3D" id="2.30.30.30">
    <property type="match status" value="1"/>
</dbReference>
<dbReference type="SUPFAM" id="SSF82679">
    <property type="entry name" value="N-utilization substance G protein NusG, N-terminal domain"/>
    <property type="match status" value="1"/>
</dbReference>
<evidence type="ECO:0000256" key="4">
    <source>
        <dbReference type="ARBA" id="ARBA00023163"/>
    </source>
</evidence>
<dbReference type="InterPro" id="IPR047050">
    <property type="entry name" value="NGN"/>
</dbReference>
<dbReference type="CDD" id="cd09891">
    <property type="entry name" value="NGN_Bact_1"/>
    <property type="match status" value="1"/>
</dbReference>
<dbReference type="PANTHER" id="PTHR30265:SF2">
    <property type="entry name" value="TRANSCRIPTION TERMINATION_ANTITERMINATION PROTEIN NUSG"/>
    <property type="match status" value="1"/>
</dbReference>
<dbReference type="HAMAP" id="MF_00948">
    <property type="entry name" value="NusG"/>
    <property type="match status" value="1"/>
</dbReference>
<evidence type="ECO:0000256" key="6">
    <source>
        <dbReference type="NCBIfam" id="TIGR00922"/>
    </source>
</evidence>
<evidence type="ECO:0000256" key="3">
    <source>
        <dbReference type="ARBA" id="ARBA00023015"/>
    </source>
</evidence>
<evidence type="ECO:0000256" key="1">
    <source>
        <dbReference type="ARBA" id="ARBA00022472"/>
    </source>
</evidence>
<dbReference type="SUPFAM" id="SSF50104">
    <property type="entry name" value="Translation proteins SH3-like domain"/>
    <property type="match status" value="1"/>
</dbReference>
<dbReference type="Gene3D" id="3.30.70.940">
    <property type="entry name" value="NusG, N-terminal domain"/>
    <property type="match status" value="1"/>
</dbReference>
<dbReference type="Pfam" id="PF02357">
    <property type="entry name" value="NusG"/>
    <property type="match status" value="1"/>
</dbReference>
<dbReference type="CDD" id="cd06091">
    <property type="entry name" value="KOW_NusG"/>
    <property type="match status" value="1"/>
</dbReference>
<comment type="caution">
    <text evidence="9">The sequence shown here is derived from an EMBL/GenBank/DDBJ whole genome shotgun (WGS) entry which is preliminary data.</text>
</comment>
<dbReference type="SMART" id="SM00738">
    <property type="entry name" value="NGN"/>
    <property type="match status" value="1"/>
</dbReference>
<accession>A0ABS4G3M4</accession>
<dbReference type="InterPro" id="IPR008991">
    <property type="entry name" value="Translation_prot_SH3-like_sf"/>
</dbReference>
<keyword evidence="4 5" id="KW-0804">Transcription</keyword>
<gene>
    <name evidence="5" type="primary">nusG</name>
    <name evidence="9" type="ORF">J2Z34_001636</name>
</gene>
<evidence type="ECO:0000313" key="10">
    <source>
        <dbReference type="Proteomes" id="UP001519271"/>
    </source>
</evidence>
<dbReference type="EMBL" id="JAGGKC010000011">
    <property type="protein sequence ID" value="MBP1919149.1"/>
    <property type="molecule type" value="Genomic_DNA"/>
</dbReference>
<dbReference type="Pfam" id="PF00467">
    <property type="entry name" value="KOW"/>
    <property type="match status" value="1"/>
</dbReference>
<evidence type="ECO:0000256" key="7">
    <source>
        <dbReference type="RuleBase" id="RU000538"/>
    </source>
</evidence>
<dbReference type="InterPro" id="IPR043425">
    <property type="entry name" value="NusG-like"/>
</dbReference>
<evidence type="ECO:0000313" key="9">
    <source>
        <dbReference type="EMBL" id="MBP1919149.1"/>
    </source>
</evidence>
<sequence>MEEKARWYVVHTYSGYENKVKVNLEKAIENRNLGHLLQGVEVPMEEVIERKDDKEKVVLKKKFPGYVLVKMVMTEESWYIVRNTRGVTGFVGAKSNNPVPLTNEEVKSMGIVEATPKIDLAVGESVRITTAPFKGFPATIREINKDKKKVKVEIEMFGRSTPAELEFNQIEKIY</sequence>
<comment type="function">
    <text evidence="5 7">Participates in transcription elongation, termination and antitermination.</text>
</comment>
<proteinExistence type="inferred from homology"/>